<reference evidence="13" key="2">
    <citation type="submission" date="2025-09" db="UniProtKB">
        <authorList>
            <consortium name="Ensembl"/>
        </authorList>
    </citation>
    <scope>IDENTIFICATION</scope>
</reference>
<comment type="subcellular location">
    <subcellularLocation>
        <location evidence="2">Cytoplasm</location>
    </subcellularLocation>
</comment>
<gene>
    <name evidence="13" type="primary">ACOT11</name>
</gene>
<comment type="pathway">
    <text evidence="3">Lipid metabolism; fatty acid metabolism.</text>
</comment>
<dbReference type="InterPro" id="IPR006683">
    <property type="entry name" value="Thioestr_dom"/>
</dbReference>
<evidence type="ECO:0000256" key="10">
    <source>
        <dbReference type="SAM" id="MobiDB-lite"/>
    </source>
</evidence>
<organism evidence="13 14">
    <name type="scientific">Zonotrichia albicollis</name>
    <name type="common">White-throated sparrow</name>
    <name type="synonym">Fringilla albicollis</name>
    <dbReference type="NCBI Taxonomy" id="44394"/>
    <lineage>
        <taxon>Eukaryota</taxon>
        <taxon>Metazoa</taxon>
        <taxon>Chordata</taxon>
        <taxon>Craniata</taxon>
        <taxon>Vertebrata</taxon>
        <taxon>Euteleostomi</taxon>
        <taxon>Archelosauria</taxon>
        <taxon>Archosauria</taxon>
        <taxon>Dinosauria</taxon>
        <taxon>Saurischia</taxon>
        <taxon>Theropoda</taxon>
        <taxon>Coelurosauria</taxon>
        <taxon>Aves</taxon>
        <taxon>Neognathae</taxon>
        <taxon>Neoaves</taxon>
        <taxon>Telluraves</taxon>
        <taxon>Australaves</taxon>
        <taxon>Passeriformes</taxon>
        <taxon>Passerellidae</taxon>
        <taxon>Zonotrichia</taxon>
    </lineage>
</organism>
<accession>A0A8D2MA41</accession>
<dbReference type="GO" id="GO:0008289">
    <property type="term" value="F:lipid binding"/>
    <property type="evidence" value="ECO:0007669"/>
    <property type="project" value="InterPro"/>
</dbReference>
<keyword evidence="7" id="KW-0378">Hydrolase</keyword>
<dbReference type="Pfam" id="PF01852">
    <property type="entry name" value="START"/>
    <property type="match status" value="1"/>
</dbReference>
<dbReference type="SUPFAM" id="SSF55961">
    <property type="entry name" value="Bet v1-like"/>
    <property type="match status" value="1"/>
</dbReference>
<evidence type="ECO:0000256" key="2">
    <source>
        <dbReference type="ARBA" id="ARBA00004496"/>
    </source>
</evidence>
<dbReference type="PANTHER" id="PTHR11049:SF1">
    <property type="entry name" value="ACYL-COENZYME A THIOESTERASE 11"/>
    <property type="match status" value="1"/>
</dbReference>
<reference evidence="13" key="1">
    <citation type="submission" date="2025-08" db="UniProtKB">
        <authorList>
            <consortium name="Ensembl"/>
        </authorList>
    </citation>
    <scope>IDENTIFICATION</scope>
</reference>
<feature type="domain" description="HotDog ACOT-type" evidence="12">
    <location>
        <begin position="103"/>
        <end position="215"/>
    </location>
</feature>
<feature type="region of interest" description="Disordered" evidence="10">
    <location>
        <begin position="79"/>
        <end position="99"/>
    </location>
</feature>
<keyword evidence="5" id="KW-0963">Cytoplasm</keyword>
<keyword evidence="9" id="KW-0443">Lipid metabolism</keyword>
<evidence type="ECO:0000256" key="1">
    <source>
        <dbReference type="ARBA" id="ARBA00000295"/>
    </source>
</evidence>
<dbReference type="InterPro" id="IPR033120">
    <property type="entry name" value="HOTDOG_ACOT"/>
</dbReference>
<feature type="domain" description="HotDog ACOT-type" evidence="12">
    <location>
        <begin position="277"/>
        <end position="390"/>
    </location>
</feature>
<keyword evidence="6" id="KW-0677">Repeat</keyword>
<protein>
    <submittedName>
        <fullName evidence="13">Acyl-CoA thioesterase 11</fullName>
    </submittedName>
</protein>
<dbReference type="GO" id="GO:0006637">
    <property type="term" value="P:acyl-CoA metabolic process"/>
    <property type="evidence" value="ECO:0007669"/>
    <property type="project" value="TreeGrafter"/>
</dbReference>
<keyword evidence="8" id="KW-0276">Fatty acid metabolism</keyword>
<evidence type="ECO:0000259" key="11">
    <source>
        <dbReference type="PROSITE" id="PS50848"/>
    </source>
</evidence>
<evidence type="ECO:0000259" key="12">
    <source>
        <dbReference type="PROSITE" id="PS51770"/>
    </source>
</evidence>
<keyword evidence="14" id="KW-1185">Reference proteome</keyword>
<dbReference type="SUPFAM" id="SSF54637">
    <property type="entry name" value="Thioesterase/thiol ester dehydrase-isomerase"/>
    <property type="match status" value="2"/>
</dbReference>
<dbReference type="PANTHER" id="PTHR11049">
    <property type="entry name" value="ACYL COENZYME A THIOESTER HYDROLASE"/>
    <property type="match status" value="1"/>
</dbReference>
<dbReference type="Gene3D" id="3.10.129.10">
    <property type="entry name" value="Hotdog Thioesterase"/>
    <property type="match status" value="2"/>
</dbReference>
<dbReference type="UniPathway" id="UPA00199"/>
<dbReference type="InterPro" id="IPR029069">
    <property type="entry name" value="HotDog_dom_sf"/>
</dbReference>
<dbReference type="InterPro" id="IPR023393">
    <property type="entry name" value="START-like_dom_sf"/>
</dbReference>
<evidence type="ECO:0000256" key="4">
    <source>
        <dbReference type="ARBA" id="ARBA00022487"/>
    </source>
</evidence>
<evidence type="ECO:0000256" key="3">
    <source>
        <dbReference type="ARBA" id="ARBA00004872"/>
    </source>
</evidence>
<evidence type="ECO:0000313" key="14">
    <source>
        <dbReference type="Proteomes" id="UP000694413"/>
    </source>
</evidence>
<dbReference type="InterPro" id="IPR040170">
    <property type="entry name" value="Cytosol_ACT"/>
</dbReference>
<evidence type="ECO:0000256" key="5">
    <source>
        <dbReference type="ARBA" id="ARBA00022490"/>
    </source>
</evidence>
<evidence type="ECO:0000256" key="8">
    <source>
        <dbReference type="ARBA" id="ARBA00022832"/>
    </source>
</evidence>
<dbReference type="Ensembl" id="ENSZALT00000005590.1">
    <property type="protein sequence ID" value="ENSZALP00000003526.1"/>
    <property type="gene ID" value="ENSZALG00000003497.1"/>
</dbReference>
<comment type="catalytic activity">
    <reaction evidence="1">
        <text>butanoyl-CoA + H2O = butanoate + CoA + H(+)</text>
        <dbReference type="Rhea" id="RHEA:40111"/>
        <dbReference type="ChEBI" id="CHEBI:15377"/>
        <dbReference type="ChEBI" id="CHEBI:15378"/>
        <dbReference type="ChEBI" id="CHEBI:17968"/>
        <dbReference type="ChEBI" id="CHEBI:57287"/>
        <dbReference type="ChEBI" id="CHEBI:57371"/>
    </reaction>
    <physiologicalReaction direction="left-to-right" evidence="1">
        <dbReference type="Rhea" id="RHEA:40112"/>
    </physiologicalReaction>
</comment>
<keyword evidence="4" id="KW-0719">Serine esterase</keyword>
<dbReference type="SMART" id="SM00234">
    <property type="entry name" value="START"/>
    <property type="match status" value="1"/>
</dbReference>
<evidence type="ECO:0000256" key="6">
    <source>
        <dbReference type="ARBA" id="ARBA00022737"/>
    </source>
</evidence>
<dbReference type="GO" id="GO:0052816">
    <property type="term" value="F:long-chain fatty acyl-CoA hydrolase activity"/>
    <property type="evidence" value="ECO:0007669"/>
    <property type="project" value="TreeGrafter"/>
</dbReference>
<dbReference type="PROSITE" id="PS51770">
    <property type="entry name" value="HOTDOG_ACOT"/>
    <property type="match status" value="2"/>
</dbReference>
<evidence type="ECO:0000256" key="9">
    <source>
        <dbReference type="ARBA" id="ARBA00023098"/>
    </source>
</evidence>
<proteinExistence type="predicted"/>
<evidence type="ECO:0000313" key="13">
    <source>
        <dbReference type="Ensembl" id="ENSZALP00000003526.1"/>
    </source>
</evidence>
<dbReference type="AlphaFoldDB" id="A0A8D2MA41"/>
<dbReference type="PROSITE" id="PS50848">
    <property type="entry name" value="START"/>
    <property type="match status" value="1"/>
</dbReference>
<dbReference type="FunFam" id="3.10.129.10:FF:000020">
    <property type="entry name" value="Acyl-coenzyme A thioesterase 11"/>
    <property type="match status" value="1"/>
</dbReference>
<feature type="domain" description="START" evidence="11">
    <location>
        <begin position="465"/>
        <end position="653"/>
    </location>
</feature>
<dbReference type="Pfam" id="PF03061">
    <property type="entry name" value="4HBT"/>
    <property type="match status" value="2"/>
</dbReference>
<dbReference type="Gene3D" id="3.30.530.20">
    <property type="match status" value="1"/>
</dbReference>
<dbReference type="GO" id="GO:0005829">
    <property type="term" value="C:cytosol"/>
    <property type="evidence" value="ECO:0007669"/>
    <property type="project" value="TreeGrafter"/>
</dbReference>
<dbReference type="CDD" id="cd03442">
    <property type="entry name" value="BFIT_BACH"/>
    <property type="match status" value="2"/>
</dbReference>
<dbReference type="Proteomes" id="UP000694413">
    <property type="component" value="Unassembled WGS sequence"/>
</dbReference>
<dbReference type="GO" id="GO:0006631">
    <property type="term" value="P:fatty acid metabolic process"/>
    <property type="evidence" value="ECO:0007669"/>
    <property type="project" value="UniProtKB-UniPathway"/>
</dbReference>
<dbReference type="InterPro" id="IPR002913">
    <property type="entry name" value="START_lipid-bd_dom"/>
</dbReference>
<dbReference type="FunFam" id="3.10.129.10:FF:000011">
    <property type="entry name" value="Acyl-coenzyme A thioesterase 11"/>
    <property type="match status" value="1"/>
</dbReference>
<evidence type="ECO:0000256" key="7">
    <source>
        <dbReference type="ARBA" id="ARBA00022801"/>
    </source>
</evidence>
<sequence length="684" mass="75902">MGAGEGSVVWEGCQDVGTGCDNPPHTLLGHSHPVSAHPAVTRATLLLSRCLLKMVKGNIIVPEDILSFCCNGLQGSTSAPRAREPGEQEEAPGAMASAPAAHNPTEVQMSQLVQPCHTNHRGELSTGQLLKWIDTAACLSAERHAGCPCVTASMDDIYFEHTISVGQVVNIKAKVNRAFNSSMEVGIQVSYEDLCSGKHCSICKAYATFVAQGPMGSKVRLEPVIPQTEEEKIEYSIAAERRRMRLVHKDTLKDLLTSSPQETELETRDGSGAVPAERTRVESVELVLPPHANHLGNTFGGQIMAWMENVATIAASRLCHAYPTLRAIEMFHFRGPSQVGDRLVLKAIVNNAFKNSMEVGVSAEAYGQEMSVSRRHINSAFMTFVVLDQQGQPRTLPMVAPEPGDGERRYREASARNKIRLDRKYVVSCKQTEVPLSVPWDHSNKVYLSYNNVSALKMLVANANWALAREKEKVLNPVPAPWAPKHGQSQWEQVPAVPCAPQVRMYTLEEDKFLSFRIEMSVCIPASRAFSLLSNLRRRHEWDSHYVSAELVQKVDDDDMIYHVVSQKLRNENKPQDFVILASRRKPCSKGDPYVVAFRSVTLPTHPARPEFTRGETLCSGFCIWPESQEMSKVAYYNQAMPGYLTYVTTNVAGLSSDICSTFEACEKFLLKNKEDLISRLQDF</sequence>
<name>A0A8D2MA41_ZONAL</name>
<dbReference type="GO" id="GO:0052689">
    <property type="term" value="F:carboxylic ester hydrolase activity"/>
    <property type="evidence" value="ECO:0007669"/>
    <property type="project" value="UniProtKB-KW"/>
</dbReference>